<keyword evidence="1" id="KW-1133">Transmembrane helix</keyword>
<comment type="caution">
    <text evidence="2">The sequence shown here is derived from an EMBL/GenBank/DDBJ whole genome shotgun (WGS) entry which is preliminary data.</text>
</comment>
<dbReference type="PANTHER" id="PTHR31170:SF25">
    <property type="entry name" value="BNAA09G04570D PROTEIN"/>
    <property type="match status" value="1"/>
</dbReference>
<dbReference type="EMBL" id="JANQDX010000018">
    <property type="protein sequence ID" value="KAL0906380.1"/>
    <property type="molecule type" value="Genomic_DNA"/>
</dbReference>
<dbReference type="AlphaFoldDB" id="A0ABD0U384"/>
<dbReference type="Pfam" id="PF03140">
    <property type="entry name" value="DUF247"/>
    <property type="match status" value="1"/>
</dbReference>
<evidence type="ECO:0000313" key="3">
    <source>
        <dbReference type="EMBL" id="KAL0906380.1"/>
    </source>
</evidence>
<dbReference type="InterPro" id="IPR004158">
    <property type="entry name" value="DUF247_pln"/>
</dbReference>
<protein>
    <submittedName>
        <fullName evidence="2">Uncharacterized protein</fullName>
    </submittedName>
</protein>
<sequence>MLCKSQTNSFRDISFNGGILSLPQLKVDGTTESSLLNLMAFEHLHATTGNEVTAYVFFMDGLINTMDDIALLRNEDIIKGLVDSNKNISNVFNNITKEATLAVFHKEMRVDVTKKLNTYCKKRMPQWIIFTSLLGGSLLLALTIIQIVYTSLQYYNV</sequence>
<evidence type="ECO:0000313" key="4">
    <source>
        <dbReference type="Proteomes" id="UP001552299"/>
    </source>
</evidence>
<proteinExistence type="predicted"/>
<dbReference type="EMBL" id="JANQDX010000018">
    <property type="protein sequence ID" value="KAL0906378.1"/>
    <property type="molecule type" value="Genomic_DNA"/>
</dbReference>
<organism evidence="2 4">
    <name type="scientific">Dendrobium thyrsiflorum</name>
    <name type="common">Pinecone-like raceme dendrobium</name>
    <name type="synonym">Orchid</name>
    <dbReference type="NCBI Taxonomy" id="117978"/>
    <lineage>
        <taxon>Eukaryota</taxon>
        <taxon>Viridiplantae</taxon>
        <taxon>Streptophyta</taxon>
        <taxon>Embryophyta</taxon>
        <taxon>Tracheophyta</taxon>
        <taxon>Spermatophyta</taxon>
        <taxon>Magnoliopsida</taxon>
        <taxon>Liliopsida</taxon>
        <taxon>Asparagales</taxon>
        <taxon>Orchidaceae</taxon>
        <taxon>Epidendroideae</taxon>
        <taxon>Malaxideae</taxon>
        <taxon>Dendrobiinae</taxon>
        <taxon>Dendrobium</taxon>
    </lineage>
</organism>
<gene>
    <name evidence="2" type="ORF">M5K25_024869</name>
    <name evidence="3" type="ORF">M5K25_024871</name>
</gene>
<evidence type="ECO:0000256" key="1">
    <source>
        <dbReference type="SAM" id="Phobius"/>
    </source>
</evidence>
<evidence type="ECO:0000313" key="2">
    <source>
        <dbReference type="EMBL" id="KAL0906378.1"/>
    </source>
</evidence>
<keyword evidence="1" id="KW-0472">Membrane</keyword>
<feature type="transmembrane region" description="Helical" evidence="1">
    <location>
        <begin position="127"/>
        <end position="149"/>
    </location>
</feature>
<reference evidence="2 4" key="1">
    <citation type="journal article" date="2024" name="Plant Biotechnol. J.">
        <title>Dendrobium thyrsiflorum genome and its molecular insights into genes involved in important horticultural traits.</title>
        <authorList>
            <person name="Chen B."/>
            <person name="Wang J.Y."/>
            <person name="Zheng P.J."/>
            <person name="Li K.L."/>
            <person name="Liang Y.M."/>
            <person name="Chen X.F."/>
            <person name="Zhang C."/>
            <person name="Zhao X."/>
            <person name="He X."/>
            <person name="Zhang G.Q."/>
            <person name="Liu Z.J."/>
            <person name="Xu Q."/>
        </authorList>
    </citation>
    <scope>NUCLEOTIDE SEQUENCE [LARGE SCALE GENOMIC DNA]</scope>
    <source>
        <strain evidence="2">GZMU011</strain>
    </source>
</reference>
<accession>A0ABD0U384</accession>
<dbReference type="PANTHER" id="PTHR31170">
    <property type="entry name" value="BNAC04G53230D PROTEIN"/>
    <property type="match status" value="1"/>
</dbReference>
<name>A0ABD0U384_DENTH</name>
<dbReference type="Proteomes" id="UP001552299">
    <property type="component" value="Unassembled WGS sequence"/>
</dbReference>
<keyword evidence="1" id="KW-0812">Transmembrane</keyword>
<keyword evidence="4" id="KW-1185">Reference proteome</keyword>